<dbReference type="Proteomes" id="UP000196355">
    <property type="component" value="Unassembled WGS sequence"/>
</dbReference>
<gene>
    <name evidence="1" type="ORF">B0E34_13860</name>
</gene>
<comment type="caution">
    <text evidence="1">The sequence shown here is derived from an EMBL/GenBank/DDBJ whole genome shotgun (WGS) entry which is preliminary data.</text>
</comment>
<evidence type="ECO:0000313" key="2">
    <source>
        <dbReference type="Proteomes" id="UP000196355"/>
    </source>
</evidence>
<evidence type="ECO:0000313" key="1">
    <source>
        <dbReference type="EMBL" id="OVE56606.1"/>
    </source>
</evidence>
<proteinExistence type="predicted"/>
<reference evidence="2" key="1">
    <citation type="submission" date="2017-02" db="EMBL/GenBank/DDBJ databases">
        <authorList>
            <person name="Tetz G."/>
            <person name="Tetz V."/>
        </authorList>
    </citation>
    <scope>NUCLEOTIDE SEQUENCE [LARGE SCALE GENOMIC DNA]</scope>
    <source>
        <strain evidence="2">VT16-26</strain>
    </source>
</reference>
<dbReference type="AlphaFoldDB" id="A0A202BYQ9"/>
<keyword evidence="2" id="KW-1185">Reference proteome</keyword>
<accession>A0A202BYQ9</accession>
<dbReference type="EMBL" id="MVAG01000122">
    <property type="protein sequence ID" value="OVE56606.1"/>
    <property type="molecule type" value="Genomic_DNA"/>
</dbReference>
<protein>
    <submittedName>
        <fullName evidence="1">Uncharacterized protein</fullName>
    </submittedName>
</protein>
<dbReference type="RefSeq" id="WP_087710321.1">
    <property type="nucleotide sequence ID" value="NZ_MVAG01000122.1"/>
</dbReference>
<organism evidence="1 2">
    <name type="scientific">Chryseobacterium mucoviscidosis</name>
    <dbReference type="NCBI Taxonomy" id="1945581"/>
    <lineage>
        <taxon>Bacteria</taxon>
        <taxon>Pseudomonadati</taxon>
        <taxon>Bacteroidota</taxon>
        <taxon>Flavobacteriia</taxon>
        <taxon>Flavobacteriales</taxon>
        <taxon>Weeksellaceae</taxon>
        <taxon>Chryseobacterium group</taxon>
        <taxon>Chryseobacterium</taxon>
    </lineage>
</organism>
<sequence>MKLYRKILAQIAMKILFEKKIVMESWKKLQKKAARLCEQLYMIISFWQDGYIRKEEFFGFEYF</sequence>
<name>A0A202BYQ9_9FLAO</name>